<accession>X7ECF2</accession>
<feature type="domain" description="Fido" evidence="1">
    <location>
        <begin position="7"/>
        <end position="123"/>
    </location>
</feature>
<dbReference type="InterPro" id="IPR003812">
    <property type="entry name" value="Fido"/>
</dbReference>
<dbReference type="RefSeq" id="WP_051489532.1">
    <property type="nucleotide sequence ID" value="NZ_JALZ01000023.1"/>
</dbReference>
<dbReference type="NCBIfam" id="TIGR01550">
    <property type="entry name" value="DOC_P1"/>
    <property type="match status" value="1"/>
</dbReference>
<dbReference type="eggNOG" id="COG3654">
    <property type="taxonomic scope" value="Bacteria"/>
</dbReference>
<dbReference type="Pfam" id="PF02661">
    <property type="entry name" value="Fic"/>
    <property type="match status" value="1"/>
</dbReference>
<dbReference type="Gene3D" id="1.20.120.1870">
    <property type="entry name" value="Fic/DOC protein, Fido domain"/>
    <property type="match status" value="1"/>
</dbReference>
<proteinExistence type="predicted"/>
<dbReference type="SUPFAM" id="SSF140931">
    <property type="entry name" value="Fic-like"/>
    <property type="match status" value="1"/>
</dbReference>
<comment type="caution">
    <text evidence="2">The sequence shown here is derived from an EMBL/GenBank/DDBJ whole genome shotgun (WGS) entry which is preliminary data.</text>
</comment>
<dbReference type="PANTHER" id="PTHR39426">
    <property type="entry name" value="HOMOLOGY TO DEATH-ON-CURING PROTEIN OF PHAGE P1"/>
    <property type="match status" value="1"/>
</dbReference>
<dbReference type="GO" id="GO:0016301">
    <property type="term" value="F:kinase activity"/>
    <property type="evidence" value="ECO:0007669"/>
    <property type="project" value="InterPro"/>
</dbReference>
<dbReference type="AlphaFoldDB" id="X7ECF2"/>
<evidence type="ECO:0000259" key="1">
    <source>
        <dbReference type="PROSITE" id="PS51459"/>
    </source>
</evidence>
<dbReference type="STRING" id="1449350.OCH239_09710"/>
<dbReference type="PROSITE" id="PS51459">
    <property type="entry name" value="FIDO"/>
    <property type="match status" value="1"/>
</dbReference>
<evidence type="ECO:0000313" key="2">
    <source>
        <dbReference type="EMBL" id="ETX13545.1"/>
    </source>
</evidence>
<dbReference type="Proteomes" id="UP000022447">
    <property type="component" value="Unassembled WGS sequence"/>
</dbReference>
<dbReference type="PANTHER" id="PTHR39426:SF1">
    <property type="entry name" value="HOMOLOGY TO DEATH-ON-CURING PROTEIN OF PHAGE P1"/>
    <property type="match status" value="1"/>
</dbReference>
<dbReference type="OrthoDB" id="9802752at2"/>
<keyword evidence="3" id="KW-1185">Reference proteome</keyword>
<evidence type="ECO:0000313" key="3">
    <source>
        <dbReference type="Proteomes" id="UP000022447"/>
    </source>
</evidence>
<reference evidence="2 3" key="1">
    <citation type="submission" date="2014-01" db="EMBL/GenBank/DDBJ databases">
        <title>Roseivivax halodurans JCM 10272 Genome Sequencing.</title>
        <authorList>
            <person name="Lai Q."/>
            <person name="Li G."/>
            <person name="Shao Z."/>
        </authorList>
    </citation>
    <scope>NUCLEOTIDE SEQUENCE [LARGE SCALE GENOMIC DNA]</scope>
    <source>
        <strain evidence="2 3">JCM 10272</strain>
    </source>
</reference>
<dbReference type="InterPro" id="IPR053737">
    <property type="entry name" value="Type_II_TA_Toxin"/>
</dbReference>
<dbReference type="EMBL" id="JALZ01000023">
    <property type="protein sequence ID" value="ETX13545.1"/>
    <property type="molecule type" value="Genomic_DNA"/>
</dbReference>
<name>X7ECF2_9RHOB</name>
<gene>
    <name evidence="2" type="ORF">OCH239_09710</name>
</gene>
<protein>
    <recommendedName>
        <fullName evidence="1">Fido domain-containing protein</fullName>
    </recommendedName>
</protein>
<organism evidence="2 3">
    <name type="scientific">Roseivivax halodurans JCM 10272</name>
    <dbReference type="NCBI Taxonomy" id="1449350"/>
    <lineage>
        <taxon>Bacteria</taxon>
        <taxon>Pseudomonadati</taxon>
        <taxon>Pseudomonadota</taxon>
        <taxon>Alphaproteobacteria</taxon>
        <taxon>Rhodobacterales</taxon>
        <taxon>Roseobacteraceae</taxon>
        <taxon>Roseivivax</taxon>
    </lineage>
</organism>
<sequence length="143" mass="15539">MSTLFYPTPDVIVALHDRTVEREGGATGLRDVDGLAGAWGRAETARFYGDLDDIAQICLLAHSLIRAHVFVDGNKRAAYAVLSTGLAHRGLALELGADEVRDLIVAAAGGDLDEEDFTARLRAGIRPDPVFEKLFEYDRSPRS</sequence>
<dbReference type="InterPro" id="IPR006440">
    <property type="entry name" value="Doc"/>
</dbReference>
<dbReference type="InterPro" id="IPR036597">
    <property type="entry name" value="Fido-like_dom_sf"/>
</dbReference>